<feature type="transmembrane region" description="Helical" evidence="9">
    <location>
        <begin position="29"/>
        <end position="54"/>
    </location>
</feature>
<evidence type="ECO:0000256" key="6">
    <source>
        <dbReference type="ARBA" id="ARBA00022989"/>
    </source>
</evidence>
<keyword evidence="5 9" id="KW-0812">Transmembrane</keyword>
<keyword evidence="7 9" id="KW-0472">Membrane</keyword>
<sequence length="156" mass="15533">MLECCFAILGVAVISDFNAVTALVGGLLIGAGAVVLMLTNGRILGVSGIVGGVVGEPGSEQTRWRLAFIAGMVTPGAVLGLMGKLSLAGAGVALPVLLVAGFLVGFGSRMGNGCTSGHGICGLSRLSKRSMAAVATFMAVCAITVFVTRHLLSLGV</sequence>
<evidence type="ECO:0000256" key="7">
    <source>
        <dbReference type="ARBA" id="ARBA00023136"/>
    </source>
</evidence>
<protein>
    <recommendedName>
        <fullName evidence="12">YeeE/YedE family protein</fullName>
    </recommendedName>
</protein>
<feature type="transmembrane region" description="Helical" evidence="9">
    <location>
        <begin position="131"/>
        <end position="152"/>
    </location>
</feature>
<organism evidence="10 11">
    <name type="scientific">Magnetospirillum moscoviense</name>
    <dbReference type="NCBI Taxonomy" id="1437059"/>
    <lineage>
        <taxon>Bacteria</taxon>
        <taxon>Pseudomonadati</taxon>
        <taxon>Pseudomonadota</taxon>
        <taxon>Alphaproteobacteria</taxon>
        <taxon>Rhodospirillales</taxon>
        <taxon>Rhodospirillaceae</taxon>
        <taxon>Magnetospirillum</taxon>
    </lineage>
</organism>
<dbReference type="AlphaFoldDB" id="A0A178MXX3"/>
<keyword evidence="3" id="KW-1003">Cell membrane</keyword>
<keyword evidence="11" id="KW-1185">Reference proteome</keyword>
<keyword evidence="2" id="KW-0813">Transport</keyword>
<accession>A0A178MXX3</accession>
<evidence type="ECO:0000256" key="5">
    <source>
        <dbReference type="ARBA" id="ARBA00022692"/>
    </source>
</evidence>
<reference evidence="10 11" key="1">
    <citation type="submission" date="2016-04" db="EMBL/GenBank/DDBJ databases">
        <title>Draft genome sequence of freshwater magnetotactic bacteria Magnetospirillum marisnigri SP-1 and Magnetospirillum moscoviense BB-1.</title>
        <authorList>
            <person name="Koziaeva V."/>
            <person name="Dziuba M.V."/>
            <person name="Ivanov T.M."/>
            <person name="Kuznetsov B."/>
            <person name="Grouzdev D.S."/>
        </authorList>
    </citation>
    <scope>NUCLEOTIDE SEQUENCE [LARGE SCALE GENOMIC DNA]</scope>
    <source>
        <strain evidence="10 11">BB-1</strain>
    </source>
</reference>
<evidence type="ECO:0000313" key="10">
    <source>
        <dbReference type="EMBL" id="OAN54380.1"/>
    </source>
</evidence>
<evidence type="ECO:0000256" key="9">
    <source>
        <dbReference type="SAM" id="Phobius"/>
    </source>
</evidence>
<dbReference type="InterPro" id="IPR007272">
    <property type="entry name" value="Sulf_transp_TsuA/YedE"/>
</dbReference>
<dbReference type="Proteomes" id="UP000078543">
    <property type="component" value="Unassembled WGS sequence"/>
</dbReference>
<evidence type="ECO:0000256" key="8">
    <source>
        <dbReference type="ARBA" id="ARBA00035655"/>
    </source>
</evidence>
<evidence type="ECO:0000256" key="2">
    <source>
        <dbReference type="ARBA" id="ARBA00022448"/>
    </source>
</evidence>
<comment type="subcellular location">
    <subcellularLocation>
        <location evidence="1">Cell inner membrane</location>
        <topology evidence="1">Multi-pass membrane protein</topology>
    </subcellularLocation>
</comment>
<evidence type="ECO:0008006" key="12">
    <source>
        <dbReference type="Google" id="ProtNLM"/>
    </source>
</evidence>
<evidence type="ECO:0000256" key="3">
    <source>
        <dbReference type="ARBA" id="ARBA00022475"/>
    </source>
</evidence>
<keyword evidence="6 9" id="KW-1133">Transmembrane helix</keyword>
<keyword evidence="4" id="KW-0997">Cell inner membrane</keyword>
<dbReference type="STRING" id="1437059.A6A05_08425"/>
<dbReference type="EMBL" id="LWQU01000112">
    <property type="protein sequence ID" value="OAN54380.1"/>
    <property type="molecule type" value="Genomic_DNA"/>
</dbReference>
<gene>
    <name evidence="10" type="ORF">A6A05_08425</name>
</gene>
<name>A0A178MXX3_9PROT</name>
<evidence type="ECO:0000256" key="4">
    <source>
        <dbReference type="ARBA" id="ARBA00022519"/>
    </source>
</evidence>
<feature type="transmembrane region" description="Helical" evidence="9">
    <location>
        <begin position="66"/>
        <end position="83"/>
    </location>
</feature>
<dbReference type="PANTHER" id="PTHR30574">
    <property type="entry name" value="INNER MEMBRANE PROTEIN YEDE"/>
    <property type="match status" value="1"/>
</dbReference>
<evidence type="ECO:0000313" key="11">
    <source>
        <dbReference type="Proteomes" id="UP000078543"/>
    </source>
</evidence>
<proteinExistence type="inferred from homology"/>
<comment type="similarity">
    <text evidence="8">Belongs to the TsuA/YedE (TC 9.B.102) family.</text>
</comment>
<dbReference type="OrthoDB" id="9814020at2"/>
<feature type="transmembrane region" description="Helical" evidence="9">
    <location>
        <begin position="89"/>
        <end position="110"/>
    </location>
</feature>
<evidence type="ECO:0000256" key="1">
    <source>
        <dbReference type="ARBA" id="ARBA00004429"/>
    </source>
</evidence>
<dbReference type="GO" id="GO:0005886">
    <property type="term" value="C:plasma membrane"/>
    <property type="evidence" value="ECO:0007669"/>
    <property type="project" value="UniProtKB-SubCell"/>
</dbReference>
<comment type="caution">
    <text evidence="10">The sequence shown here is derived from an EMBL/GenBank/DDBJ whole genome shotgun (WGS) entry which is preliminary data.</text>
</comment>
<dbReference type="PANTHER" id="PTHR30574:SF1">
    <property type="entry name" value="SULPHUR TRANSPORT DOMAIN-CONTAINING PROTEIN"/>
    <property type="match status" value="1"/>
</dbReference>